<feature type="domain" description="EamA" evidence="15">
    <location>
        <begin position="4"/>
        <end position="135"/>
    </location>
</feature>
<evidence type="ECO:0000256" key="5">
    <source>
        <dbReference type="ARBA" id="ARBA00022516"/>
    </source>
</evidence>
<keyword evidence="5" id="KW-0444">Lipid biosynthesis</keyword>
<feature type="transmembrane region" description="Helical" evidence="13">
    <location>
        <begin position="145"/>
        <end position="162"/>
    </location>
</feature>
<dbReference type="EMBL" id="LT629701">
    <property type="protein sequence ID" value="SDN53393.1"/>
    <property type="molecule type" value="Genomic_DNA"/>
</dbReference>
<evidence type="ECO:0000256" key="13">
    <source>
        <dbReference type="SAM" id="Phobius"/>
    </source>
</evidence>
<name>A0A1H0C6A6_ALLAB</name>
<keyword evidence="4" id="KW-1003">Cell membrane</keyword>
<evidence type="ECO:0000256" key="2">
    <source>
        <dbReference type="ARBA" id="ARBA00007362"/>
    </source>
</evidence>
<feature type="chain" id="PRO_5039628129" evidence="14">
    <location>
        <begin position="18"/>
        <end position="281"/>
    </location>
</feature>
<keyword evidence="11" id="KW-0443">Lipid metabolism</keyword>
<feature type="transmembrane region" description="Helical" evidence="13">
    <location>
        <begin position="61"/>
        <end position="80"/>
    </location>
</feature>
<dbReference type="RefSeq" id="WP_030426430.1">
    <property type="nucleotide sequence ID" value="NZ_JOEF01000001.1"/>
</dbReference>
<accession>A0A1H0C6A6</accession>
<keyword evidence="7" id="KW-0441">Lipid A biosynthesis</keyword>
<proteinExistence type="inferred from homology"/>
<dbReference type="AlphaFoldDB" id="A0A1H0C6A6"/>
<dbReference type="PANTHER" id="PTHR30561:SF1">
    <property type="entry name" value="MULTIDRUG TRANSPORTER EMRE"/>
    <property type="match status" value="1"/>
</dbReference>
<evidence type="ECO:0000256" key="14">
    <source>
        <dbReference type="SAM" id="SignalP"/>
    </source>
</evidence>
<evidence type="ECO:0000256" key="6">
    <source>
        <dbReference type="ARBA" id="ARBA00022519"/>
    </source>
</evidence>
<dbReference type="Gene3D" id="1.10.3730.20">
    <property type="match status" value="2"/>
</dbReference>
<dbReference type="PANTHER" id="PTHR30561">
    <property type="entry name" value="SMR FAMILY PROTON-DEPENDENT DRUG EFFLUX TRANSPORTER SUGE"/>
    <property type="match status" value="1"/>
</dbReference>
<dbReference type="Proteomes" id="UP000183376">
    <property type="component" value="Chromosome I"/>
</dbReference>
<dbReference type="STRING" id="211114.SAMN04489726_7048"/>
<evidence type="ECO:0000256" key="11">
    <source>
        <dbReference type="ARBA" id="ARBA00023098"/>
    </source>
</evidence>
<organism evidence="16 17">
    <name type="scientific">Allokutzneria albata</name>
    <name type="common">Kibdelosporangium albatum</name>
    <dbReference type="NCBI Taxonomy" id="211114"/>
    <lineage>
        <taxon>Bacteria</taxon>
        <taxon>Bacillati</taxon>
        <taxon>Actinomycetota</taxon>
        <taxon>Actinomycetes</taxon>
        <taxon>Pseudonocardiales</taxon>
        <taxon>Pseudonocardiaceae</taxon>
        <taxon>Allokutzneria</taxon>
    </lineage>
</organism>
<keyword evidence="10 13" id="KW-1133">Transmembrane helix</keyword>
<feature type="transmembrane region" description="Helical" evidence="13">
    <location>
        <begin position="32"/>
        <end position="54"/>
    </location>
</feature>
<feature type="signal peptide" evidence="14">
    <location>
        <begin position="1"/>
        <end position="17"/>
    </location>
</feature>
<feature type="domain" description="EamA" evidence="15">
    <location>
        <begin position="144"/>
        <end position="279"/>
    </location>
</feature>
<keyword evidence="6" id="KW-0997">Cell inner membrane</keyword>
<sequence>MSLTALLLVLAAAFAHAGWNLAAKSAGAGGPAFVWLYSAAAATIYLPFAAVIALNGQPLGFAAVLGMGLSALLHTGYFLLLQHGYAVGDMSVVYPLARGTGPLLSVLAAVLLFGERPGLLGLLGAGTVVVGVLVIGGGGRAGGSAVLFALLTGVMIAAYTLWDAYAVKELGVPPLVLNWGSAMGEVLMLAPYAATHRSQVRLSWRLHRRAVLAVAVLSPLAYILVLVAVQTTPVSLIAPARELSIVIGGIAAWRLFGEKDPVRRIGGSVVVLAGVAMLALA</sequence>
<evidence type="ECO:0000256" key="7">
    <source>
        <dbReference type="ARBA" id="ARBA00022556"/>
    </source>
</evidence>
<dbReference type="InterPro" id="IPR000620">
    <property type="entry name" value="EamA_dom"/>
</dbReference>
<keyword evidence="3" id="KW-0813">Transport</keyword>
<evidence type="ECO:0000256" key="12">
    <source>
        <dbReference type="ARBA" id="ARBA00023136"/>
    </source>
</evidence>
<evidence type="ECO:0000313" key="17">
    <source>
        <dbReference type="Proteomes" id="UP000183376"/>
    </source>
</evidence>
<comment type="similarity">
    <text evidence="2">Belongs to the EamA transporter family.</text>
</comment>
<feature type="transmembrane region" description="Helical" evidence="13">
    <location>
        <begin position="120"/>
        <end position="139"/>
    </location>
</feature>
<keyword evidence="9" id="KW-0448">Lipopolysaccharide biosynthesis</keyword>
<evidence type="ECO:0000256" key="9">
    <source>
        <dbReference type="ARBA" id="ARBA00022985"/>
    </source>
</evidence>
<keyword evidence="8 13" id="KW-0812">Transmembrane</keyword>
<dbReference type="GO" id="GO:0022857">
    <property type="term" value="F:transmembrane transporter activity"/>
    <property type="evidence" value="ECO:0007669"/>
    <property type="project" value="InterPro"/>
</dbReference>
<keyword evidence="14" id="KW-0732">Signal</keyword>
<feature type="transmembrane region" description="Helical" evidence="13">
    <location>
        <begin position="236"/>
        <end position="256"/>
    </location>
</feature>
<evidence type="ECO:0000256" key="10">
    <source>
        <dbReference type="ARBA" id="ARBA00022989"/>
    </source>
</evidence>
<dbReference type="GO" id="GO:0005886">
    <property type="term" value="C:plasma membrane"/>
    <property type="evidence" value="ECO:0007669"/>
    <property type="project" value="UniProtKB-SubCell"/>
</dbReference>
<dbReference type="InterPro" id="IPR037185">
    <property type="entry name" value="EmrE-like"/>
</dbReference>
<evidence type="ECO:0000256" key="8">
    <source>
        <dbReference type="ARBA" id="ARBA00022692"/>
    </source>
</evidence>
<dbReference type="eggNOG" id="COG0697">
    <property type="taxonomic scope" value="Bacteria"/>
</dbReference>
<dbReference type="InterPro" id="IPR000390">
    <property type="entry name" value="Small_drug/metabolite_transptr"/>
</dbReference>
<feature type="transmembrane region" description="Helical" evidence="13">
    <location>
        <begin position="92"/>
        <end position="113"/>
    </location>
</feature>
<protein>
    <submittedName>
        <fullName evidence="16">EamA-like transporter family protein</fullName>
    </submittedName>
</protein>
<gene>
    <name evidence="16" type="ORF">SAMN04489726_7048</name>
</gene>
<dbReference type="OrthoDB" id="9783707at2"/>
<keyword evidence="17" id="KW-1185">Reference proteome</keyword>
<comment type="subcellular location">
    <subcellularLocation>
        <location evidence="1">Cell membrane</location>
        <topology evidence="1">Multi-pass membrane protein</topology>
    </subcellularLocation>
</comment>
<evidence type="ECO:0000256" key="4">
    <source>
        <dbReference type="ARBA" id="ARBA00022475"/>
    </source>
</evidence>
<feature type="transmembrane region" description="Helical" evidence="13">
    <location>
        <begin position="206"/>
        <end position="229"/>
    </location>
</feature>
<evidence type="ECO:0000256" key="1">
    <source>
        <dbReference type="ARBA" id="ARBA00004651"/>
    </source>
</evidence>
<keyword evidence="12 13" id="KW-0472">Membrane</keyword>
<dbReference type="SUPFAM" id="SSF103481">
    <property type="entry name" value="Multidrug resistance efflux transporter EmrE"/>
    <property type="match status" value="2"/>
</dbReference>
<evidence type="ECO:0000313" key="16">
    <source>
        <dbReference type="EMBL" id="SDN53393.1"/>
    </source>
</evidence>
<evidence type="ECO:0000256" key="3">
    <source>
        <dbReference type="ARBA" id="ARBA00022448"/>
    </source>
</evidence>
<dbReference type="GO" id="GO:0009103">
    <property type="term" value="P:lipopolysaccharide biosynthetic process"/>
    <property type="evidence" value="ECO:0007669"/>
    <property type="project" value="UniProtKB-KW"/>
</dbReference>
<dbReference type="Pfam" id="PF00892">
    <property type="entry name" value="EamA"/>
    <property type="match status" value="2"/>
</dbReference>
<reference evidence="16 17" key="1">
    <citation type="submission" date="2016-10" db="EMBL/GenBank/DDBJ databases">
        <authorList>
            <person name="de Groot N.N."/>
        </authorList>
    </citation>
    <scope>NUCLEOTIDE SEQUENCE [LARGE SCALE GENOMIC DNA]</scope>
    <source>
        <strain evidence="16 17">DSM 44149</strain>
    </source>
</reference>
<evidence type="ECO:0000259" key="15">
    <source>
        <dbReference type="Pfam" id="PF00892"/>
    </source>
</evidence>